<keyword evidence="1" id="KW-0812">Transmembrane</keyword>
<feature type="transmembrane region" description="Helical" evidence="1">
    <location>
        <begin position="76"/>
        <end position="99"/>
    </location>
</feature>
<evidence type="ECO:0000256" key="1">
    <source>
        <dbReference type="SAM" id="Phobius"/>
    </source>
</evidence>
<evidence type="ECO:0000313" key="2">
    <source>
        <dbReference type="EMBL" id="CAE0708737.1"/>
    </source>
</evidence>
<accession>A0A7S4AAT9</accession>
<gene>
    <name evidence="2" type="ORF">PAUS00366_LOCUS1457</name>
</gene>
<organism evidence="2">
    <name type="scientific">Pseudo-nitzschia australis</name>
    <dbReference type="NCBI Taxonomy" id="44445"/>
    <lineage>
        <taxon>Eukaryota</taxon>
        <taxon>Sar</taxon>
        <taxon>Stramenopiles</taxon>
        <taxon>Ochrophyta</taxon>
        <taxon>Bacillariophyta</taxon>
        <taxon>Bacillariophyceae</taxon>
        <taxon>Bacillariophycidae</taxon>
        <taxon>Bacillariales</taxon>
        <taxon>Bacillariaceae</taxon>
        <taxon>Pseudo-nitzschia</taxon>
    </lineage>
</organism>
<keyword evidence="1" id="KW-0472">Membrane</keyword>
<dbReference type="AlphaFoldDB" id="A0A7S4AAT9"/>
<dbReference type="EMBL" id="HBIX01001966">
    <property type="protein sequence ID" value="CAE0708737.1"/>
    <property type="molecule type" value="Transcribed_RNA"/>
</dbReference>
<reference evidence="2" key="1">
    <citation type="submission" date="2021-01" db="EMBL/GenBank/DDBJ databases">
        <authorList>
            <person name="Corre E."/>
            <person name="Pelletier E."/>
            <person name="Niang G."/>
            <person name="Scheremetjew M."/>
            <person name="Finn R."/>
            <person name="Kale V."/>
            <person name="Holt S."/>
            <person name="Cochrane G."/>
            <person name="Meng A."/>
            <person name="Brown T."/>
            <person name="Cohen L."/>
        </authorList>
    </citation>
    <scope>NUCLEOTIDE SEQUENCE</scope>
    <source>
        <strain evidence="2">10249 10 AB</strain>
    </source>
</reference>
<name>A0A7S4AAT9_9STRA</name>
<proteinExistence type="predicted"/>
<sequence length="120" mass="13910">MQCNQTQSTDLEKDINAQIADRFVNRIARGFLFGYGFDEKRGRRDVVVSRFQAAVNVHKKWNGSTEGSYSSASRDYLNIGILIFFLPLYYPSSLLIRVVSMRRRRKGIRDEWRNPSATVD</sequence>
<protein>
    <submittedName>
        <fullName evidence="2">Uncharacterized protein</fullName>
    </submittedName>
</protein>
<keyword evidence="1" id="KW-1133">Transmembrane helix</keyword>